<dbReference type="PANTHER" id="PTHR11645:SF49">
    <property type="entry name" value="PYRROLINE-5-CARBOXYLATE REDUCTASE 1"/>
    <property type="match status" value="1"/>
</dbReference>
<comment type="subcellular location">
    <subcellularLocation>
        <location evidence="2">Cytoplasm</location>
    </subcellularLocation>
</comment>
<dbReference type="SUPFAM" id="SSF48179">
    <property type="entry name" value="6-phosphogluconate dehydrogenase C-terminal domain-like"/>
    <property type="match status" value="1"/>
</dbReference>
<keyword evidence="2 4" id="KW-0641">Proline biosynthesis</keyword>
<name>A0ABS5LEX4_9BACI</name>
<evidence type="ECO:0000259" key="5">
    <source>
        <dbReference type="Pfam" id="PF03807"/>
    </source>
</evidence>
<dbReference type="InterPro" id="IPR028939">
    <property type="entry name" value="P5C_Rdtase_cat_N"/>
</dbReference>
<evidence type="ECO:0000313" key="7">
    <source>
        <dbReference type="EMBL" id="MBS2969232.1"/>
    </source>
</evidence>
<dbReference type="Gene3D" id="3.40.50.720">
    <property type="entry name" value="NAD(P)-binding Rossmann-like Domain"/>
    <property type="match status" value="1"/>
</dbReference>
<dbReference type="EC" id="1.5.1.2" evidence="2 3"/>
<dbReference type="Gene3D" id="1.10.3730.10">
    <property type="entry name" value="ProC C-terminal domain-like"/>
    <property type="match status" value="1"/>
</dbReference>
<comment type="catalytic activity">
    <reaction evidence="2 4">
        <text>L-proline + NADP(+) = (S)-1-pyrroline-5-carboxylate + NADPH + 2 H(+)</text>
        <dbReference type="Rhea" id="RHEA:14109"/>
        <dbReference type="ChEBI" id="CHEBI:15378"/>
        <dbReference type="ChEBI" id="CHEBI:17388"/>
        <dbReference type="ChEBI" id="CHEBI:57783"/>
        <dbReference type="ChEBI" id="CHEBI:58349"/>
        <dbReference type="ChEBI" id="CHEBI:60039"/>
        <dbReference type="EC" id="1.5.1.2"/>
    </reaction>
</comment>
<keyword evidence="2" id="KW-0963">Cytoplasm</keyword>
<dbReference type="InterPro" id="IPR036291">
    <property type="entry name" value="NAD(P)-bd_dom_sf"/>
</dbReference>
<dbReference type="RefSeq" id="WP_211558442.1">
    <property type="nucleotide sequence ID" value="NZ_JAGVRK010000001.1"/>
</dbReference>
<dbReference type="Proteomes" id="UP000682403">
    <property type="component" value="Unassembled WGS sequence"/>
</dbReference>
<keyword evidence="2 4" id="KW-0560">Oxidoreductase</keyword>
<proteinExistence type="inferred from homology"/>
<evidence type="ECO:0000259" key="6">
    <source>
        <dbReference type="Pfam" id="PF14748"/>
    </source>
</evidence>
<dbReference type="PANTHER" id="PTHR11645">
    <property type="entry name" value="PYRROLINE-5-CARBOXYLATE REDUCTASE"/>
    <property type="match status" value="1"/>
</dbReference>
<protein>
    <recommendedName>
        <fullName evidence="2 3">Pyrroline-5-carboxylate reductase</fullName>
        <shortName evidence="2">P5C reductase</shortName>
        <shortName evidence="2">P5CR</shortName>
        <ecNumber evidence="2 3">1.5.1.2</ecNumber>
    </recommendedName>
    <alternativeName>
        <fullName evidence="2">PCA reductase</fullName>
    </alternativeName>
</protein>
<comment type="catalytic activity">
    <reaction evidence="2">
        <text>L-proline + NAD(+) = (S)-1-pyrroline-5-carboxylate + NADH + 2 H(+)</text>
        <dbReference type="Rhea" id="RHEA:14105"/>
        <dbReference type="ChEBI" id="CHEBI:15378"/>
        <dbReference type="ChEBI" id="CHEBI:17388"/>
        <dbReference type="ChEBI" id="CHEBI:57540"/>
        <dbReference type="ChEBI" id="CHEBI:57945"/>
        <dbReference type="ChEBI" id="CHEBI:60039"/>
        <dbReference type="EC" id="1.5.1.2"/>
    </reaction>
</comment>
<dbReference type="HAMAP" id="MF_01925">
    <property type="entry name" value="P5C_reductase"/>
    <property type="match status" value="1"/>
</dbReference>
<dbReference type="SUPFAM" id="SSF51735">
    <property type="entry name" value="NAD(P)-binding Rossmann-fold domains"/>
    <property type="match status" value="1"/>
</dbReference>
<dbReference type="InterPro" id="IPR029036">
    <property type="entry name" value="P5CR_dimer"/>
</dbReference>
<evidence type="ECO:0000313" key="8">
    <source>
        <dbReference type="Proteomes" id="UP000682403"/>
    </source>
</evidence>
<evidence type="ECO:0000256" key="2">
    <source>
        <dbReference type="HAMAP-Rule" id="MF_01925"/>
    </source>
</evidence>
<sequence>MKELKVAFIGAGSMAEAMISGIVESGTVKKENIYVTNRSNLNRRHELIRKYGIKAMHTEELPYEEIDAFILAMKPKDAEKAMKPLKEKIQPEQTIMSVLAGISNHFIEACLHSGQQVIRVMPNTSSMIGESATALSPSPNVSMENVWMAEELMAAIGKVFVIKESQMDLFTGIAGSGPAYFYYLMESIEKTAEENGMDPEMARKAGAQTILGAAKMMMSREETPSQLRENVTSPNGTTAAGLEALKFNGGGHAISQAILSAAERSKEMSEQLQEAILVK</sequence>
<keyword evidence="2 4" id="KW-0028">Amino-acid biosynthesis</keyword>
<dbReference type="PIRSF" id="PIRSF000193">
    <property type="entry name" value="Pyrrol-5-carb_rd"/>
    <property type="match status" value="1"/>
</dbReference>
<comment type="pathway">
    <text evidence="2 4">Amino-acid biosynthesis; L-proline biosynthesis; L-proline from L-glutamate 5-semialdehyde: step 1/1.</text>
</comment>
<dbReference type="GO" id="GO:0004735">
    <property type="term" value="F:pyrroline-5-carboxylate reductase activity"/>
    <property type="evidence" value="ECO:0007669"/>
    <property type="project" value="UniProtKB-EC"/>
</dbReference>
<evidence type="ECO:0000256" key="3">
    <source>
        <dbReference type="NCBIfam" id="TIGR00112"/>
    </source>
</evidence>
<reference evidence="7 8" key="1">
    <citation type="submission" date="2021-04" db="EMBL/GenBank/DDBJ databases">
        <title>Metabacillus sp. strain KIGAM252 whole genome sequence.</title>
        <authorList>
            <person name="Seo M.-J."/>
            <person name="Cho E.-S."/>
            <person name="Hwang C.Y."/>
            <person name="Yoon D.J."/>
        </authorList>
    </citation>
    <scope>NUCLEOTIDE SEQUENCE [LARGE SCALE GENOMIC DNA]</scope>
    <source>
        <strain evidence="7 8">KIGAM252</strain>
    </source>
</reference>
<accession>A0ABS5LEX4</accession>
<feature type="domain" description="Pyrroline-5-carboxylate reductase dimerisation" evidence="6">
    <location>
        <begin position="164"/>
        <end position="268"/>
    </location>
</feature>
<comment type="function">
    <text evidence="2">Catalyzes the reduction of 1-pyrroline-5-carboxylate (PCA) to L-proline.</text>
</comment>
<feature type="domain" description="Pyrroline-5-carboxylate reductase catalytic N-terminal" evidence="5">
    <location>
        <begin position="5"/>
        <end position="101"/>
    </location>
</feature>
<evidence type="ECO:0000256" key="4">
    <source>
        <dbReference type="RuleBase" id="RU003903"/>
    </source>
</evidence>
<dbReference type="NCBIfam" id="TIGR00112">
    <property type="entry name" value="proC"/>
    <property type="match status" value="1"/>
</dbReference>
<evidence type="ECO:0000256" key="1">
    <source>
        <dbReference type="ARBA" id="ARBA00005525"/>
    </source>
</evidence>
<organism evidence="7 8">
    <name type="scientific">Metabacillus flavus</name>
    <dbReference type="NCBI Taxonomy" id="2823519"/>
    <lineage>
        <taxon>Bacteria</taxon>
        <taxon>Bacillati</taxon>
        <taxon>Bacillota</taxon>
        <taxon>Bacilli</taxon>
        <taxon>Bacillales</taxon>
        <taxon>Bacillaceae</taxon>
        <taxon>Metabacillus</taxon>
    </lineage>
</organism>
<dbReference type="PROSITE" id="PS00521">
    <property type="entry name" value="P5CR"/>
    <property type="match status" value="1"/>
</dbReference>
<dbReference type="InterPro" id="IPR008927">
    <property type="entry name" value="6-PGluconate_DH-like_C_sf"/>
</dbReference>
<gene>
    <name evidence="2 7" type="primary">proC</name>
    <name evidence="7" type="ORF">J9317_10700</name>
</gene>
<comment type="similarity">
    <text evidence="1 2 4">Belongs to the pyrroline-5-carboxylate reductase family.</text>
</comment>
<dbReference type="Pfam" id="PF03807">
    <property type="entry name" value="F420_oxidored"/>
    <property type="match status" value="1"/>
</dbReference>
<dbReference type="Pfam" id="PF14748">
    <property type="entry name" value="P5CR_dimer"/>
    <property type="match status" value="1"/>
</dbReference>
<keyword evidence="2 4" id="KW-0521">NADP</keyword>
<dbReference type="InterPro" id="IPR053790">
    <property type="entry name" value="P5CR-like_CS"/>
</dbReference>
<dbReference type="InterPro" id="IPR000304">
    <property type="entry name" value="Pyrroline-COOH_reductase"/>
</dbReference>
<dbReference type="EMBL" id="JAGVRK010000001">
    <property type="protein sequence ID" value="MBS2969232.1"/>
    <property type="molecule type" value="Genomic_DNA"/>
</dbReference>
<comment type="caution">
    <text evidence="7">The sequence shown here is derived from an EMBL/GenBank/DDBJ whole genome shotgun (WGS) entry which is preliminary data.</text>
</comment>
<keyword evidence="8" id="KW-1185">Reference proteome</keyword>